<keyword evidence="8" id="KW-1185">Reference proteome</keyword>
<dbReference type="InterPro" id="IPR013083">
    <property type="entry name" value="Znf_RING/FYVE/PHD"/>
</dbReference>
<dbReference type="VEuPathDB" id="FungiDB:C7M61_004357"/>
<reference evidence="7 8" key="1">
    <citation type="submission" date="2018-03" db="EMBL/GenBank/DDBJ databases">
        <title>Candida pseudohaemulonii genome assembly and annotation.</title>
        <authorList>
            <person name="Munoz J.F."/>
            <person name="Gade L.G."/>
            <person name="Chow N.A."/>
            <person name="Litvintseva A.P."/>
            <person name="Loparev V.N."/>
            <person name="Cuomo C.A."/>
        </authorList>
    </citation>
    <scope>NUCLEOTIDE SEQUENCE [LARGE SCALE GENOMIC DNA]</scope>
    <source>
        <strain evidence="7 8">B12108</strain>
    </source>
</reference>
<dbReference type="EMBL" id="PYFQ01000014">
    <property type="protein sequence ID" value="PSK35568.1"/>
    <property type="molecule type" value="Genomic_DNA"/>
</dbReference>
<keyword evidence="3" id="KW-0862">Zinc</keyword>
<dbReference type="STRING" id="418784.A0A2P7YHX7"/>
<dbReference type="PROSITE" id="PS50089">
    <property type="entry name" value="ZF_RING_2"/>
    <property type="match status" value="1"/>
</dbReference>
<dbReference type="GO" id="GO:0008270">
    <property type="term" value="F:zinc ion binding"/>
    <property type="evidence" value="ECO:0007669"/>
    <property type="project" value="UniProtKB-KW"/>
</dbReference>
<dbReference type="InterPro" id="IPR047134">
    <property type="entry name" value="RNF4"/>
</dbReference>
<gene>
    <name evidence="7" type="ORF">C7M61_004357</name>
</gene>
<comment type="caution">
    <text evidence="7">The sequence shown here is derived from an EMBL/GenBank/DDBJ whole genome shotgun (WGS) entry which is preliminary data.</text>
</comment>
<evidence type="ECO:0000256" key="2">
    <source>
        <dbReference type="ARBA" id="ARBA00022771"/>
    </source>
</evidence>
<dbReference type="SUPFAM" id="SSF57850">
    <property type="entry name" value="RING/U-box"/>
    <property type="match status" value="1"/>
</dbReference>
<evidence type="ECO:0000256" key="5">
    <source>
        <dbReference type="SAM" id="MobiDB-lite"/>
    </source>
</evidence>
<evidence type="ECO:0000313" key="7">
    <source>
        <dbReference type="EMBL" id="PSK35568.1"/>
    </source>
</evidence>
<dbReference type="GO" id="GO:0016567">
    <property type="term" value="P:protein ubiquitination"/>
    <property type="evidence" value="ECO:0007669"/>
    <property type="project" value="UniProtKB-UniPathway"/>
</dbReference>
<dbReference type="GeneID" id="36567744"/>
<evidence type="ECO:0000256" key="1">
    <source>
        <dbReference type="ARBA" id="ARBA00022723"/>
    </source>
</evidence>
<organism evidence="7 8">
    <name type="scientific">Candidozyma pseudohaemuli</name>
    <dbReference type="NCBI Taxonomy" id="418784"/>
    <lineage>
        <taxon>Eukaryota</taxon>
        <taxon>Fungi</taxon>
        <taxon>Dikarya</taxon>
        <taxon>Ascomycota</taxon>
        <taxon>Saccharomycotina</taxon>
        <taxon>Pichiomycetes</taxon>
        <taxon>Metschnikowiaceae</taxon>
        <taxon>Candidozyma</taxon>
    </lineage>
</organism>
<evidence type="ECO:0000259" key="6">
    <source>
        <dbReference type="PROSITE" id="PS50089"/>
    </source>
</evidence>
<keyword evidence="2 4" id="KW-0863">Zinc-finger</keyword>
<dbReference type="RefSeq" id="XP_024712059.1">
    <property type="nucleotide sequence ID" value="XM_024859677.1"/>
</dbReference>
<dbReference type="PANTHER" id="PTHR23041:SF78">
    <property type="entry name" value="E3 UBIQUITIN-PROTEIN LIGASE RNF4"/>
    <property type="match status" value="1"/>
</dbReference>
<name>A0A2P7YHX7_9ASCO</name>
<dbReference type="PANTHER" id="PTHR23041">
    <property type="entry name" value="RING FINGER DOMAIN-CONTAINING"/>
    <property type="match status" value="1"/>
</dbReference>
<protein>
    <recommendedName>
        <fullName evidence="6">RING-type domain-containing protein</fullName>
    </recommendedName>
</protein>
<evidence type="ECO:0000256" key="3">
    <source>
        <dbReference type="ARBA" id="ARBA00022833"/>
    </source>
</evidence>
<sequence length="165" mass="18607">MSFVINIPSDEEEDDEVQVLEFRKRTQELINEAPPKVVKKLNEAECPICFDTVTNATTTFCGHVYCLECLQQSISASSAQGQTRGRRGVGLCPMCRKPAAFKDALVLRLRTGRKVEPPKEDENSEEEDNGEEKIIIGGQRGQKRKLEEDGSDEENDNIDELFEEK</sequence>
<feature type="domain" description="RING-type" evidence="6">
    <location>
        <begin position="46"/>
        <end position="96"/>
    </location>
</feature>
<proteinExistence type="predicted"/>
<evidence type="ECO:0000313" key="8">
    <source>
        <dbReference type="Proteomes" id="UP000241107"/>
    </source>
</evidence>
<keyword evidence="1" id="KW-0479">Metal-binding</keyword>
<dbReference type="UniPathway" id="UPA00143"/>
<dbReference type="InterPro" id="IPR017907">
    <property type="entry name" value="Znf_RING_CS"/>
</dbReference>
<accession>A0A2P7YHX7</accession>
<feature type="compositionally biased region" description="Acidic residues" evidence="5">
    <location>
        <begin position="149"/>
        <end position="165"/>
    </location>
</feature>
<dbReference type="InterPro" id="IPR001841">
    <property type="entry name" value="Znf_RING"/>
</dbReference>
<dbReference type="SMART" id="SM00184">
    <property type="entry name" value="RING"/>
    <property type="match status" value="1"/>
</dbReference>
<dbReference type="Pfam" id="PF13445">
    <property type="entry name" value="zf-RING_UBOX"/>
    <property type="match status" value="1"/>
</dbReference>
<dbReference type="Gene3D" id="3.30.40.10">
    <property type="entry name" value="Zinc/RING finger domain, C3HC4 (zinc finger)"/>
    <property type="match status" value="1"/>
</dbReference>
<dbReference type="Proteomes" id="UP000241107">
    <property type="component" value="Unassembled WGS sequence"/>
</dbReference>
<feature type="region of interest" description="Disordered" evidence="5">
    <location>
        <begin position="112"/>
        <end position="165"/>
    </location>
</feature>
<evidence type="ECO:0000256" key="4">
    <source>
        <dbReference type="PROSITE-ProRule" id="PRU00175"/>
    </source>
</evidence>
<dbReference type="InterPro" id="IPR027370">
    <property type="entry name" value="Znf-RING_euk"/>
</dbReference>
<dbReference type="AlphaFoldDB" id="A0A2P7YHX7"/>
<dbReference type="PROSITE" id="PS00518">
    <property type="entry name" value="ZF_RING_1"/>
    <property type="match status" value="1"/>
</dbReference>
<dbReference type="OrthoDB" id="6270329at2759"/>